<dbReference type="PROSITE" id="PS00141">
    <property type="entry name" value="ASP_PROTEASE"/>
    <property type="match status" value="2"/>
</dbReference>
<keyword evidence="6" id="KW-1133">Transmembrane helix</keyword>
<dbReference type="PROSITE" id="PS51767">
    <property type="entry name" value="PEPTIDASE_A1"/>
    <property type="match status" value="1"/>
</dbReference>
<evidence type="ECO:0000313" key="8">
    <source>
        <dbReference type="EMBL" id="OSX65178.1"/>
    </source>
</evidence>
<gene>
    <name evidence="8" type="ORF">POSPLADRAFT_1135258</name>
</gene>
<proteinExistence type="inferred from homology"/>
<dbReference type="RefSeq" id="XP_024341972.1">
    <property type="nucleotide sequence ID" value="XM_024484566.1"/>
</dbReference>
<dbReference type="GeneID" id="36329515"/>
<protein>
    <recommendedName>
        <fullName evidence="7">Peptidase A1 domain-containing protein</fullName>
    </recommendedName>
</protein>
<keyword evidence="2 5" id="KW-0064">Aspartyl protease</keyword>
<dbReference type="EMBL" id="KZ110593">
    <property type="protein sequence ID" value="OSX65178.1"/>
    <property type="molecule type" value="Genomic_DNA"/>
</dbReference>
<feature type="transmembrane region" description="Helical" evidence="6">
    <location>
        <begin position="386"/>
        <end position="406"/>
    </location>
</feature>
<dbReference type="Proteomes" id="UP000194127">
    <property type="component" value="Unassembled WGS sequence"/>
</dbReference>
<name>A0A1X6N951_9APHY</name>
<evidence type="ECO:0000259" key="7">
    <source>
        <dbReference type="PROSITE" id="PS51767"/>
    </source>
</evidence>
<dbReference type="GO" id="GO:0004190">
    <property type="term" value="F:aspartic-type endopeptidase activity"/>
    <property type="evidence" value="ECO:0007669"/>
    <property type="project" value="UniProtKB-KW"/>
</dbReference>
<comment type="similarity">
    <text evidence="1 5">Belongs to the peptidase A1 family.</text>
</comment>
<keyword evidence="9" id="KW-1185">Reference proteome</keyword>
<dbReference type="InterPro" id="IPR034164">
    <property type="entry name" value="Pepsin-like_dom"/>
</dbReference>
<dbReference type="OrthoDB" id="15189at2759"/>
<dbReference type="STRING" id="670580.A0A1X6N951"/>
<evidence type="ECO:0000313" key="9">
    <source>
        <dbReference type="Proteomes" id="UP000194127"/>
    </source>
</evidence>
<accession>A0A1X6N951</accession>
<dbReference type="Pfam" id="PF00026">
    <property type="entry name" value="Asp"/>
    <property type="match status" value="1"/>
</dbReference>
<dbReference type="Gene3D" id="2.40.70.10">
    <property type="entry name" value="Acid Proteases"/>
    <property type="match status" value="2"/>
</dbReference>
<reference evidence="8 9" key="1">
    <citation type="submission" date="2017-04" db="EMBL/GenBank/DDBJ databases">
        <title>Genome Sequence of the Model Brown-Rot Fungus Postia placenta SB12.</title>
        <authorList>
            <consortium name="DOE Joint Genome Institute"/>
            <person name="Gaskell J."/>
            <person name="Kersten P."/>
            <person name="Larrondo L.F."/>
            <person name="Canessa P."/>
            <person name="Martinez D."/>
            <person name="Hibbett D."/>
            <person name="Schmoll M."/>
            <person name="Kubicek C.P."/>
            <person name="Martinez A.T."/>
            <person name="Yadav J."/>
            <person name="Master E."/>
            <person name="Magnuson J.K."/>
            <person name="James T."/>
            <person name="Yaver D."/>
            <person name="Berka R."/>
            <person name="Labutti K."/>
            <person name="Lipzen A."/>
            <person name="Aerts A."/>
            <person name="Barry K."/>
            <person name="Henrissat B."/>
            <person name="Blanchette R."/>
            <person name="Grigoriev I."/>
            <person name="Cullen D."/>
        </authorList>
    </citation>
    <scope>NUCLEOTIDE SEQUENCE [LARGE SCALE GENOMIC DNA]</scope>
    <source>
        <strain evidence="8 9">MAD-698-R-SB12</strain>
    </source>
</reference>
<feature type="active site" evidence="3">
    <location>
        <position position="22"/>
    </location>
</feature>
<keyword evidence="5" id="KW-0645">Protease</keyword>
<sequence length="416" mass="44431">MYGSAYLVQVSIGGQEFQVLLDTGSADLWVVSSDCTTSDCQGIATFDISESNSLNLTSTDFHLDYLIGSVTGTVGTDTVTFGPYEISSQVFALASNTTGLDLSGTGYSGILGLAFPAEASIPSTTGRTLVENIFASLNDTDRFFAFKLGSNATGSSFTIGQLDPAYANTTSALTYTPVSSDGSGYNYWKLPLQSLTINSTTFDLSKSRVKGASSPIAVLDTGTTLVLGPTSDVDRFWQSVGGARKTDAGWQVRCNRAVIVGFVIGDDSSRKEYVLDPADVSWDENTAQGDWCMGGIQGNDGVFSGDWLLGDTFLRTSLKHHIQNVYVAQRVFASNQSASIGLLGTTNATSALTQFRQTRGDDSMPPARVRAHAPNHNLTGADACGIAVSCGFVFGVLLTLVWYSCIEWRAKKRRMY</sequence>
<dbReference type="PRINTS" id="PR00792">
    <property type="entry name" value="PEPSIN"/>
</dbReference>
<evidence type="ECO:0000256" key="2">
    <source>
        <dbReference type="ARBA" id="ARBA00022750"/>
    </source>
</evidence>
<evidence type="ECO:0000256" key="4">
    <source>
        <dbReference type="PIRSR" id="PIRSR601461-2"/>
    </source>
</evidence>
<dbReference type="GO" id="GO:0006508">
    <property type="term" value="P:proteolysis"/>
    <property type="evidence" value="ECO:0007669"/>
    <property type="project" value="UniProtKB-KW"/>
</dbReference>
<keyword evidence="4" id="KW-1015">Disulfide bond</keyword>
<dbReference type="CDD" id="cd05471">
    <property type="entry name" value="pepsin_like"/>
    <property type="match status" value="1"/>
</dbReference>
<dbReference type="PANTHER" id="PTHR47966:SF57">
    <property type="entry name" value="PEPTIDASE A1 DOMAIN-CONTAINING PROTEIN"/>
    <property type="match status" value="1"/>
</dbReference>
<dbReference type="InterPro" id="IPR021109">
    <property type="entry name" value="Peptidase_aspartic_dom_sf"/>
</dbReference>
<dbReference type="AlphaFoldDB" id="A0A1X6N951"/>
<dbReference type="InterPro" id="IPR001969">
    <property type="entry name" value="Aspartic_peptidase_AS"/>
</dbReference>
<evidence type="ECO:0000256" key="5">
    <source>
        <dbReference type="RuleBase" id="RU000454"/>
    </source>
</evidence>
<keyword evidence="6" id="KW-0472">Membrane</keyword>
<feature type="disulfide bond" evidence="4">
    <location>
        <begin position="35"/>
        <end position="40"/>
    </location>
</feature>
<evidence type="ECO:0000256" key="6">
    <source>
        <dbReference type="SAM" id="Phobius"/>
    </source>
</evidence>
<feature type="active site" evidence="3">
    <location>
        <position position="220"/>
    </location>
</feature>
<organism evidence="8 9">
    <name type="scientific">Postia placenta MAD-698-R-SB12</name>
    <dbReference type="NCBI Taxonomy" id="670580"/>
    <lineage>
        <taxon>Eukaryota</taxon>
        <taxon>Fungi</taxon>
        <taxon>Dikarya</taxon>
        <taxon>Basidiomycota</taxon>
        <taxon>Agaricomycotina</taxon>
        <taxon>Agaricomycetes</taxon>
        <taxon>Polyporales</taxon>
        <taxon>Adustoporiaceae</taxon>
        <taxon>Rhodonia</taxon>
    </lineage>
</organism>
<dbReference type="SUPFAM" id="SSF50630">
    <property type="entry name" value="Acid proteases"/>
    <property type="match status" value="1"/>
</dbReference>
<keyword evidence="5" id="KW-0378">Hydrolase</keyword>
<dbReference type="InterPro" id="IPR033121">
    <property type="entry name" value="PEPTIDASE_A1"/>
</dbReference>
<keyword evidence="6" id="KW-0812">Transmembrane</keyword>
<feature type="domain" description="Peptidase A1" evidence="7">
    <location>
        <begin position="6"/>
        <end position="334"/>
    </location>
</feature>
<evidence type="ECO:0000256" key="1">
    <source>
        <dbReference type="ARBA" id="ARBA00007447"/>
    </source>
</evidence>
<evidence type="ECO:0000256" key="3">
    <source>
        <dbReference type="PIRSR" id="PIRSR601461-1"/>
    </source>
</evidence>
<dbReference type="PANTHER" id="PTHR47966">
    <property type="entry name" value="BETA-SITE APP-CLEAVING ENZYME, ISOFORM A-RELATED"/>
    <property type="match status" value="1"/>
</dbReference>
<dbReference type="InterPro" id="IPR001461">
    <property type="entry name" value="Aspartic_peptidase_A1"/>
</dbReference>